<evidence type="ECO:0000256" key="1">
    <source>
        <dbReference type="SAM" id="Phobius"/>
    </source>
</evidence>
<proteinExistence type="predicted"/>
<feature type="transmembrane region" description="Helical" evidence="1">
    <location>
        <begin position="12"/>
        <end position="32"/>
    </location>
</feature>
<evidence type="ECO:0000313" key="3">
    <source>
        <dbReference type="Proteomes" id="UP000198553"/>
    </source>
</evidence>
<feature type="transmembrane region" description="Helical" evidence="1">
    <location>
        <begin position="122"/>
        <end position="137"/>
    </location>
</feature>
<protein>
    <submittedName>
        <fullName evidence="2">Uncharacterized protein</fullName>
    </submittedName>
</protein>
<dbReference type="Proteomes" id="UP000198553">
    <property type="component" value="Unassembled WGS sequence"/>
</dbReference>
<evidence type="ECO:0000313" key="2">
    <source>
        <dbReference type="EMBL" id="SEN76823.1"/>
    </source>
</evidence>
<keyword evidence="1" id="KW-0812">Transmembrane</keyword>
<reference evidence="3" key="1">
    <citation type="submission" date="2016-10" db="EMBL/GenBank/DDBJ databases">
        <authorList>
            <person name="Varghese N."/>
            <person name="Submissions S."/>
        </authorList>
    </citation>
    <scope>NUCLEOTIDE SEQUENCE [LARGE SCALE GENOMIC DNA]</scope>
    <source>
        <strain evidence="3">B48,IBRC-M 10115,DSM 25386,CECT 8001</strain>
    </source>
</reference>
<dbReference type="EMBL" id="FOBW01000020">
    <property type="protein sequence ID" value="SEN76823.1"/>
    <property type="molecule type" value="Genomic_DNA"/>
</dbReference>
<organism evidence="2 3">
    <name type="scientific">Mesobacillus persicus</name>
    <dbReference type="NCBI Taxonomy" id="930146"/>
    <lineage>
        <taxon>Bacteria</taxon>
        <taxon>Bacillati</taxon>
        <taxon>Bacillota</taxon>
        <taxon>Bacilli</taxon>
        <taxon>Bacillales</taxon>
        <taxon>Bacillaceae</taxon>
        <taxon>Mesobacillus</taxon>
    </lineage>
</organism>
<sequence length="209" mass="24518">MKFTRSLQKILFYLSSFIPLYLLLIVQNIQLFDDNGRLLTLKCFFNQFLNISTSVSIFWIGLLIFFILSLFGVFLFFRVYTKTEGRIGTIKDTEFVREDTMGYIVTYIVPLISMDIHSGRSLLINFILFFIIGTFYVKNDQLFMNPLYNICGYNVFSAEEYIYITRISKTKLKKIAKRNLEVKKVNLIGDIYVITEVPLQTSRSDDLYL</sequence>
<dbReference type="OrthoDB" id="2974321at2"/>
<feature type="transmembrane region" description="Helical" evidence="1">
    <location>
        <begin position="57"/>
        <end position="80"/>
    </location>
</feature>
<dbReference type="RefSeq" id="WP_090749774.1">
    <property type="nucleotide sequence ID" value="NZ_FOBW01000020.1"/>
</dbReference>
<dbReference type="AlphaFoldDB" id="A0A1H8J7C0"/>
<gene>
    <name evidence="2" type="ORF">SAMN05192533_12025</name>
</gene>
<keyword evidence="3" id="KW-1185">Reference proteome</keyword>
<accession>A0A1H8J7C0</accession>
<name>A0A1H8J7C0_9BACI</name>
<keyword evidence="1" id="KW-0472">Membrane</keyword>
<keyword evidence="1" id="KW-1133">Transmembrane helix</keyword>